<gene>
    <name evidence="1" type="ORF">DPMN_123734</name>
</gene>
<name>A0A9D4GV11_DREPO</name>
<dbReference type="EMBL" id="JAIWYP010000005">
    <property type="protein sequence ID" value="KAH3821966.1"/>
    <property type="molecule type" value="Genomic_DNA"/>
</dbReference>
<evidence type="ECO:0000313" key="2">
    <source>
        <dbReference type="Proteomes" id="UP000828390"/>
    </source>
</evidence>
<organism evidence="1 2">
    <name type="scientific">Dreissena polymorpha</name>
    <name type="common">Zebra mussel</name>
    <name type="synonym">Mytilus polymorpha</name>
    <dbReference type="NCBI Taxonomy" id="45954"/>
    <lineage>
        <taxon>Eukaryota</taxon>
        <taxon>Metazoa</taxon>
        <taxon>Spiralia</taxon>
        <taxon>Lophotrochozoa</taxon>
        <taxon>Mollusca</taxon>
        <taxon>Bivalvia</taxon>
        <taxon>Autobranchia</taxon>
        <taxon>Heteroconchia</taxon>
        <taxon>Euheterodonta</taxon>
        <taxon>Imparidentia</taxon>
        <taxon>Neoheterodontei</taxon>
        <taxon>Myida</taxon>
        <taxon>Dreissenoidea</taxon>
        <taxon>Dreissenidae</taxon>
        <taxon>Dreissena</taxon>
    </lineage>
</organism>
<evidence type="ECO:0000313" key="1">
    <source>
        <dbReference type="EMBL" id="KAH3821966.1"/>
    </source>
</evidence>
<reference evidence="1" key="2">
    <citation type="submission" date="2020-11" db="EMBL/GenBank/DDBJ databases">
        <authorList>
            <person name="McCartney M.A."/>
            <person name="Auch B."/>
            <person name="Kono T."/>
            <person name="Mallez S."/>
            <person name="Becker A."/>
            <person name="Gohl D.M."/>
            <person name="Silverstein K.A.T."/>
            <person name="Koren S."/>
            <person name="Bechman K.B."/>
            <person name="Herman A."/>
            <person name="Abrahante J.E."/>
            <person name="Garbe J."/>
        </authorList>
    </citation>
    <scope>NUCLEOTIDE SEQUENCE</scope>
    <source>
        <strain evidence="1">Duluth1</strain>
        <tissue evidence="1">Whole animal</tissue>
    </source>
</reference>
<comment type="caution">
    <text evidence="1">The sequence shown here is derived from an EMBL/GenBank/DDBJ whole genome shotgun (WGS) entry which is preliminary data.</text>
</comment>
<sequence length="100" mass="11354">MSRFYLTSTRTTGWSNSRLEAVHYANENEDLSEELSVRTCCDGKDREHEAGSKQERKSSRLGTQMKMDLVIVDPDVSELNKCFIASFNDTAPRTFTISIV</sequence>
<keyword evidence="2" id="KW-1185">Reference proteome</keyword>
<accession>A0A9D4GV11</accession>
<proteinExistence type="predicted"/>
<reference evidence="1" key="1">
    <citation type="journal article" date="2019" name="bioRxiv">
        <title>The Genome of the Zebra Mussel, Dreissena polymorpha: A Resource for Invasive Species Research.</title>
        <authorList>
            <person name="McCartney M.A."/>
            <person name="Auch B."/>
            <person name="Kono T."/>
            <person name="Mallez S."/>
            <person name="Zhang Y."/>
            <person name="Obille A."/>
            <person name="Becker A."/>
            <person name="Abrahante J.E."/>
            <person name="Garbe J."/>
            <person name="Badalamenti J.P."/>
            <person name="Herman A."/>
            <person name="Mangelson H."/>
            <person name="Liachko I."/>
            <person name="Sullivan S."/>
            <person name="Sone E.D."/>
            <person name="Koren S."/>
            <person name="Silverstein K.A.T."/>
            <person name="Beckman K.B."/>
            <person name="Gohl D.M."/>
        </authorList>
    </citation>
    <scope>NUCLEOTIDE SEQUENCE</scope>
    <source>
        <strain evidence="1">Duluth1</strain>
        <tissue evidence="1">Whole animal</tissue>
    </source>
</reference>
<dbReference type="AlphaFoldDB" id="A0A9D4GV11"/>
<protein>
    <submittedName>
        <fullName evidence="1">Uncharacterized protein</fullName>
    </submittedName>
</protein>
<dbReference type="Proteomes" id="UP000828390">
    <property type="component" value="Unassembled WGS sequence"/>
</dbReference>